<comment type="caution">
    <text evidence="3">The sequence shown here is derived from an EMBL/GenBank/DDBJ whole genome shotgun (WGS) entry which is preliminary data.</text>
</comment>
<feature type="transmembrane region" description="Helical" evidence="2">
    <location>
        <begin position="218"/>
        <end position="237"/>
    </location>
</feature>
<name>A0ABT8F7E2_9BACT</name>
<feature type="transmembrane region" description="Helical" evidence="2">
    <location>
        <begin position="530"/>
        <end position="554"/>
    </location>
</feature>
<evidence type="ECO:0000313" key="4">
    <source>
        <dbReference type="Proteomes" id="UP001168552"/>
    </source>
</evidence>
<feature type="transmembrane region" description="Helical" evidence="2">
    <location>
        <begin position="77"/>
        <end position="102"/>
    </location>
</feature>
<dbReference type="InterPro" id="IPR019734">
    <property type="entry name" value="TPR_rpt"/>
</dbReference>
<sequence>MHQFNKVNNITGWIVFAISAIVYTLTVEPTASFWDCGEFIAVSYKLEVPHPPGAPFFLLLGRMFSFLAMGDVSKVAYWINMLSVASSAFTILFLFWSITLLARKIVKPVIGQETIGQLITMMGAGAVGALAYTFSDSFWFSAVEAEVYAMSSFFTAFVVWAMLKWELIEDEGDANRWLIFIAYMMGLSIGVHLLNLVTIPALALIYYFKKYDFSVKGLIVALGISGFIVILINDIIIPGFPSITGSFEVFFVNNLGLPFGSGGVFFAAITLGSLIYGILYSIKNEKVLLNTGLMCLTVILIGYSSYTLVLIRSNYNPPIDENNPENLINFISYLKREQYGSRPLVFGQLFTAELVDQKRTSPVYVKGKDKYEVADYKLENIYDPKHTTLLPRMWSNQPSHVQRYQEIMGLRPGEKPSFFDNISYMLQYQIGHMYLRYFMWNFVGRSSDIDGASWETPFNAFEKVPEAISSNEGRNNFLMLPLILGLIGLIFQYTTDKRNFAFVGMLFFLTGAALVLYLNSPPIEPRERDYIYVGSYYAFAIWIGLGVVAIITFLQKKMKEGVLAPVATTLICFSVPGIMAAEGWDDHDRSNRYFSVDSAKNMLASCAPNAILFTGGDNDTFPLWYVQEVEGFRTDVRVVVLSYFNTDWYVDQMTRPAYESQPFPFSLKREQYKSGGLNDVIYYVENPNVKGAINLEQYMKLVKESSKAIQYNTPDANFNTIPSKDLFLNVDTAAVLAKGIIPDAHKSLLTSRMALKVKGRVLEKKDIMLLDMLVTNKWERPIYFNNTSLQSIGVDLRKYVVHEGTTYRLLPVENPDPRQELVNTEVMYDHMVNNFFWRELNNPEVYYNENYRNFVLNHRSSFNTLARGLYKEGKNEQAIAALKKSIEVMPHEVVAYDYATTESIGLLLALEQKEMALEMASKLWKTSSEQFEYYLETDRNIGMEKEKHFAIMNQTVQILRAGGASAEAAEYQETLMQYYEKLNM</sequence>
<accession>A0ABT8F7E2</accession>
<feature type="repeat" description="TPR" evidence="1">
    <location>
        <begin position="859"/>
        <end position="892"/>
    </location>
</feature>
<keyword evidence="2" id="KW-0472">Membrane</keyword>
<dbReference type="PANTHER" id="PTHR16214">
    <property type="entry name" value="TRANSMEMBRANE PROTEIN 260"/>
    <property type="match status" value="1"/>
</dbReference>
<feature type="transmembrane region" description="Helical" evidence="2">
    <location>
        <begin position="114"/>
        <end position="135"/>
    </location>
</feature>
<keyword evidence="2" id="KW-1133">Transmembrane helix</keyword>
<keyword evidence="2" id="KW-0812">Transmembrane</keyword>
<dbReference type="RefSeq" id="WP_320004932.1">
    <property type="nucleotide sequence ID" value="NZ_JAUHJS010000006.1"/>
</dbReference>
<feature type="transmembrane region" description="Helical" evidence="2">
    <location>
        <begin position="561"/>
        <end position="581"/>
    </location>
</feature>
<evidence type="ECO:0000313" key="3">
    <source>
        <dbReference type="EMBL" id="MDN4166396.1"/>
    </source>
</evidence>
<dbReference type="EMBL" id="JAUHJS010000006">
    <property type="protein sequence ID" value="MDN4166396.1"/>
    <property type="molecule type" value="Genomic_DNA"/>
</dbReference>
<feature type="transmembrane region" description="Helical" evidence="2">
    <location>
        <begin position="177"/>
        <end position="206"/>
    </location>
</feature>
<dbReference type="InterPro" id="IPR021280">
    <property type="entry name" value="TMEM260-like"/>
</dbReference>
<feature type="transmembrane region" description="Helical" evidence="2">
    <location>
        <begin position="53"/>
        <end position="70"/>
    </location>
</feature>
<feature type="transmembrane region" description="Helical" evidence="2">
    <location>
        <begin position="500"/>
        <end position="518"/>
    </location>
</feature>
<dbReference type="PANTHER" id="PTHR16214:SF3">
    <property type="entry name" value="TRANSMEMBRANE PROTEIN 260"/>
    <property type="match status" value="1"/>
</dbReference>
<feature type="transmembrane region" description="Helical" evidence="2">
    <location>
        <begin position="287"/>
        <end position="306"/>
    </location>
</feature>
<feature type="transmembrane region" description="Helical" evidence="2">
    <location>
        <begin position="257"/>
        <end position="280"/>
    </location>
</feature>
<evidence type="ECO:0000256" key="1">
    <source>
        <dbReference type="PROSITE-ProRule" id="PRU00339"/>
    </source>
</evidence>
<dbReference type="InterPro" id="IPR052724">
    <property type="entry name" value="GT117_domain-containing"/>
</dbReference>
<organism evidence="3 4">
    <name type="scientific">Shiella aurantiaca</name>
    <dbReference type="NCBI Taxonomy" id="3058365"/>
    <lineage>
        <taxon>Bacteria</taxon>
        <taxon>Pseudomonadati</taxon>
        <taxon>Bacteroidota</taxon>
        <taxon>Cytophagia</taxon>
        <taxon>Cytophagales</taxon>
        <taxon>Shiellaceae</taxon>
        <taxon>Shiella</taxon>
    </lineage>
</organism>
<feature type="transmembrane region" description="Helical" evidence="2">
    <location>
        <begin position="477"/>
        <end position="493"/>
    </location>
</feature>
<evidence type="ECO:0000256" key="2">
    <source>
        <dbReference type="SAM" id="Phobius"/>
    </source>
</evidence>
<keyword evidence="4" id="KW-1185">Reference proteome</keyword>
<feature type="transmembrane region" description="Helical" evidence="2">
    <location>
        <begin position="7"/>
        <end position="25"/>
    </location>
</feature>
<feature type="transmembrane region" description="Helical" evidence="2">
    <location>
        <begin position="147"/>
        <end position="165"/>
    </location>
</feature>
<proteinExistence type="predicted"/>
<reference evidence="3" key="1">
    <citation type="submission" date="2023-06" db="EMBL/GenBank/DDBJ databases">
        <title>Cytophagales bacterium Strain LB-30, isolated from soil.</title>
        <authorList>
            <person name="Liu B."/>
        </authorList>
    </citation>
    <scope>NUCLEOTIDE SEQUENCE</scope>
    <source>
        <strain evidence="3">LB-30</strain>
    </source>
</reference>
<gene>
    <name evidence="3" type="ORF">QWY31_12870</name>
</gene>
<protein>
    <submittedName>
        <fullName evidence="3">DUF2723 domain-containing protein</fullName>
    </submittedName>
</protein>
<dbReference type="Proteomes" id="UP001168552">
    <property type="component" value="Unassembled WGS sequence"/>
</dbReference>
<dbReference type="PROSITE" id="PS50005">
    <property type="entry name" value="TPR"/>
    <property type="match status" value="1"/>
</dbReference>
<dbReference type="Pfam" id="PF11028">
    <property type="entry name" value="TMEM260-like"/>
    <property type="match status" value="1"/>
</dbReference>
<keyword evidence="1" id="KW-0802">TPR repeat</keyword>